<dbReference type="PROSITE" id="PS51257">
    <property type="entry name" value="PROKAR_LIPOPROTEIN"/>
    <property type="match status" value="1"/>
</dbReference>
<evidence type="ECO:0000313" key="1">
    <source>
        <dbReference type="EMBL" id="QEU86216.1"/>
    </source>
</evidence>
<keyword evidence="2" id="KW-1185">Reference proteome</keyword>
<evidence type="ECO:0000313" key="2">
    <source>
        <dbReference type="Proteomes" id="UP000327143"/>
    </source>
</evidence>
<reference evidence="1 2" key="1">
    <citation type="submission" date="2017-09" db="EMBL/GenBank/DDBJ databases">
        <authorList>
            <person name="Lee N."/>
            <person name="Cho B.-K."/>
        </authorList>
    </citation>
    <scope>NUCLEOTIDE SEQUENCE [LARGE SCALE GENOMIC DNA]</scope>
    <source>
        <strain evidence="1 2">ATCC 39115</strain>
    </source>
</reference>
<evidence type="ECO:0008006" key="3">
    <source>
        <dbReference type="Google" id="ProtNLM"/>
    </source>
</evidence>
<protein>
    <recommendedName>
        <fullName evidence="3">Lipoprotein</fullName>
    </recommendedName>
</protein>
<dbReference type="RefSeq" id="WP_016825879.1">
    <property type="nucleotide sequence ID" value="NZ_CP023700.1"/>
</dbReference>
<accession>A0ABX6AEY7</accession>
<organism evidence="1 2">
    <name type="scientific">Streptomyces viridosporus T7A</name>
    <dbReference type="NCBI Taxonomy" id="665577"/>
    <lineage>
        <taxon>Bacteria</taxon>
        <taxon>Bacillati</taxon>
        <taxon>Actinomycetota</taxon>
        <taxon>Actinomycetes</taxon>
        <taxon>Kitasatosporales</taxon>
        <taxon>Streptomycetaceae</taxon>
        <taxon>Streptomyces</taxon>
    </lineage>
</organism>
<gene>
    <name evidence="1" type="ORF">CP969_17010</name>
</gene>
<proteinExistence type="predicted"/>
<sequence>MRAGSLVAGLVLAAAAAGCAPDAGRSVRGAPEETSLPGQRWALEDGRVDAAEYGRAMNEFISCVRGAGYEVTDPVLSPIDGLSLLYQITPSGDPASYNAAVQRCNLSHLSMVEPTYVESHPKVMEETLRSAVVRCLRGRGRTASGDERNATELAETARDEPAVVECITESRVRLFPELPDEAVVRI</sequence>
<dbReference type="EMBL" id="CP023700">
    <property type="protein sequence ID" value="QEU86216.1"/>
    <property type="molecule type" value="Genomic_DNA"/>
</dbReference>
<name>A0ABX6AEY7_STRVD</name>
<dbReference type="Proteomes" id="UP000327143">
    <property type="component" value="Chromosome"/>
</dbReference>